<dbReference type="GO" id="GO:0007144">
    <property type="term" value="P:female meiosis I"/>
    <property type="evidence" value="ECO:0007669"/>
    <property type="project" value="TreeGrafter"/>
</dbReference>
<dbReference type="GO" id="GO:0005634">
    <property type="term" value="C:nucleus"/>
    <property type="evidence" value="ECO:0007669"/>
    <property type="project" value="TreeGrafter"/>
</dbReference>
<reference evidence="1" key="1">
    <citation type="submission" date="2020-11" db="EMBL/GenBank/DDBJ databases">
        <authorList>
            <person name="Tran Van P."/>
        </authorList>
    </citation>
    <scope>NUCLEOTIDE SEQUENCE</scope>
</reference>
<dbReference type="PANTHER" id="PTHR33861">
    <property type="entry name" value="PROTEIN CBG18333"/>
    <property type="match status" value="1"/>
</dbReference>
<name>A0A7R9QK15_9ACAR</name>
<dbReference type="EMBL" id="OC917994">
    <property type="protein sequence ID" value="CAD7648449.1"/>
    <property type="molecule type" value="Genomic_DNA"/>
</dbReference>
<dbReference type="AlphaFoldDB" id="A0A7R9QK15"/>
<evidence type="ECO:0000313" key="2">
    <source>
        <dbReference type="Proteomes" id="UP000728032"/>
    </source>
</evidence>
<proteinExistence type="predicted"/>
<evidence type="ECO:0000313" key="1">
    <source>
        <dbReference type="EMBL" id="CAD7648449.1"/>
    </source>
</evidence>
<dbReference type="PANTHER" id="PTHR33861:SF5">
    <property type="entry name" value="GAMMA-TUBULIN COMPLEX COMPONENT"/>
    <property type="match status" value="1"/>
</dbReference>
<accession>A0A7R9QK15</accession>
<organism evidence="1">
    <name type="scientific">Oppiella nova</name>
    <dbReference type="NCBI Taxonomy" id="334625"/>
    <lineage>
        <taxon>Eukaryota</taxon>
        <taxon>Metazoa</taxon>
        <taxon>Ecdysozoa</taxon>
        <taxon>Arthropoda</taxon>
        <taxon>Chelicerata</taxon>
        <taxon>Arachnida</taxon>
        <taxon>Acari</taxon>
        <taxon>Acariformes</taxon>
        <taxon>Sarcoptiformes</taxon>
        <taxon>Oribatida</taxon>
        <taxon>Brachypylina</taxon>
        <taxon>Oppioidea</taxon>
        <taxon>Oppiidae</taxon>
        <taxon>Oppiella</taxon>
    </lineage>
</organism>
<gene>
    <name evidence="1" type="ORF">ONB1V03_LOCUS6763</name>
</gene>
<dbReference type="GO" id="GO:0048255">
    <property type="term" value="P:mRNA stabilization"/>
    <property type="evidence" value="ECO:0007669"/>
    <property type="project" value="TreeGrafter"/>
</dbReference>
<dbReference type="GO" id="GO:0007141">
    <property type="term" value="P:male meiosis I"/>
    <property type="evidence" value="ECO:0007669"/>
    <property type="project" value="TreeGrafter"/>
</dbReference>
<dbReference type="InterPro" id="IPR027963">
    <property type="entry name" value="MEIOC"/>
</dbReference>
<keyword evidence="2" id="KW-1185">Reference proteome</keyword>
<dbReference type="Pfam" id="PF15189">
    <property type="entry name" value="MEIOC"/>
    <property type="match status" value="1"/>
</dbReference>
<dbReference type="Proteomes" id="UP000728032">
    <property type="component" value="Unassembled WGS sequence"/>
</dbReference>
<dbReference type="OrthoDB" id="5978002at2759"/>
<dbReference type="GO" id="GO:0005737">
    <property type="term" value="C:cytoplasm"/>
    <property type="evidence" value="ECO:0007669"/>
    <property type="project" value="TreeGrafter"/>
</dbReference>
<dbReference type="EMBL" id="CAJPVJ010003169">
    <property type="protein sequence ID" value="CAG2167251.1"/>
    <property type="molecule type" value="Genomic_DNA"/>
</dbReference>
<protein>
    <submittedName>
        <fullName evidence="1">Uncharacterized protein</fullName>
    </submittedName>
</protein>
<sequence length="412" mass="46086">MSDRNANQSWNPLNYSQNLCVVSNASHVSIAGNTTCDHFLDSFAALDIQREANDGRNRLVTDLMTANDKELRFDAMAGHRDAIGDNGLNFGDFALNVGHNRMNGTTLSAHSLIGVNTVNTNQSLPDINSLPFKSNVMSMSSHSFADMNSYLQPIRPMSTSAQQMQNQLCRPSGLSTDMLKNALINPSFNNKLLKTLPKPMANSLNTSLSSAMNQMNANQSLMPSMIGCKAQPLAYNQNQSYQQLAPLMDSSAQEVSYSGSRPMRSIRARSESNGCNGPTNKLNYYLDITYSQFRHLEKERKKIESELIDAFVGKKISSANNFPIQRLPQNASKIDKMITDMSREHAKVVTIVATMEQLKDREFSEDIHNCVQKWVDIIRVLQMKRKVEMQRNAVNGSVDDMSTDEMLIFYDL</sequence>